<dbReference type="InterPro" id="IPR038883">
    <property type="entry name" value="AN11006-like"/>
</dbReference>
<dbReference type="Proteomes" id="UP000014480">
    <property type="component" value="Unassembled WGS sequence"/>
</dbReference>
<dbReference type="PANTHER" id="PTHR42085:SF2">
    <property type="entry name" value="F-BOX DOMAIN-CONTAINING PROTEIN"/>
    <property type="match status" value="1"/>
</dbReference>
<comment type="caution">
    <text evidence="2">The sequence shown here is derived from an EMBL/GenBank/DDBJ whole genome shotgun (WGS) entry which is preliminary data.</text>
</comment>
<evidence type="ECO:0000313" key="2">
    <source>
        <dbReference type="EMBL" id="TDZ17496.1"/>
    </source>
</evidence>
<gene>
    <name evidence="2" type="ORF">Cob_v009527</name>
</gene>
<proteinExistence type="predicted"/>
<dbReference type="Pfam" id="PF24864">
    <property type="entry name" value="DUF7730"/>
    <property type="match status" value="1"/>
</dbReference>
<organism evidence="2 3">
    <name type="scientific">Colletotrichum orbiculare (strain 104-T / ATCC 96160 / CBS 514.97 / LARS 414 / MAFF 240422)</name>
    <name type="common">Cucumber anthracnose fungus</name>
    <name type="synonym">Colletotrichum lagenarium</name>
    <dbReference type="NCBI Taxonomy" id="1213857"/>
    <lineage>
        <taxon>Eukaryota</taxon>
        <taxon>Fungi</taxon>
        <taxon>Dikarya</taxon>
        <taxon>Ascomycota</taxon>
        <taxon>Pezizomycotina</taxon>
        <taxon>Sordariomycetes</taxon>
        <taxon>Hypocreomycetidae</taxon>
        <taxon>Glomerellales</taxon>
        <taxon>Glomerellaceae</taxon>
        <taxon>Colletotrichum</taxon>
        <taxon>Colletotrichum orbiculare species complex</taxon>
    </lineage>
</organism>
<dbReference type="HOGENOM" id="CLU_1767936_0_0_1"/>
<dbReference type="EMBL" id="AMCV02000028">
    <property type="protein sequence ID" value="TDZ17496.1"/>
    <property type="molecule type" value="Genomic_DNA"/>
</dbReference>
<dbReference type="STRING" id="1213857.N4V4K7"/>
<accession>N4V4K7</accession>
<feature type="domain" description="DUF7730" evidence="1">
    <location>
        <begin position="26"/>
        <end position="134"/>
    </location>
</feature>
<keyword evidence="3" id="KW-1185">Reference proteome</keyword>
<dbReference type="PANTHER" id="PTHR42085">
    <property type="entry name" value="F-BOX DOMAIN-CONTAINING PROTEIN"/>
    <property type="match status" value="1"/>
</dbReference>
<sequence>MRPPNLTLRITGLRPPWSQPRPHKPNFFSLPLEIRIMIYEYTLVDPVKRWEKKHDASCCWLTTDSKKSQPPPFATMHVWICEDPFSFETEVECECAKRKGVHLLAANRQIHAEAASIFWSRNTFYCLDVLDVIAASYAIIRPAYQRL</sequence>
<dbReference type="eggNOG" id="ENOG502T5GS">
    <property type="taxonomic scope" value="Eukaryota"/>
</dbReference>
<evidence type="ECO:0000313" key="3">
    <source>
        <dbReference type="Proteomes" id="UP000014480"/>
    </source>
</evidence>
<name>N4V4K7_COLOR</name>
<protein>
    <recommendedName>
        <fullName evidence="1">DUF7730 domain-containing protein</fullName>
    </recommendedName>
</protein>
<dbReference type="AlphaFoldDB" id="N4V4K7"/>
<dbReference type="InterPro" id="IPR056632">
    <property type="entry name" value="DUF7730"/>
</dbReference>
<reference evidence="3" key="1">
    <citation type="journal article" date="2013" name="New Phytol.">
        <title>Comparative genomic and transcriptomic analyses reveal the hemibiotrophic stage shift of Colletotrichum fungi.</title>
        <authorList>
            <person name="Gan P."/>
            <person name="Ikeda K."/>
            <person name="Irieda H."/>
            <person name="Narusaka M."/>
            <person name="O'Connell R.J."/>
            <person name="Narusaka Y."/>
            <person name="Takano Y."/>
            <person name="Kubo Y."/>
            <person name="Shirasu K."/>
        </authorList>
    </citation>
    <scope>NUCLEOTIDE SEQUENCE [LARGE SCALE GENOMIC DNA]</scope>
    <source>
        <strain evidence="3">104-T / ATCC 96160 / CBS 514.97 / LARS 414 / MAFF 240422</strain>
    </source>
</reference>
<evidence type="ECO:0000259" key="1">
    <source>
        <dbReference type="Pfam" id="PF24864"/>
    </source>
</evidence>
<reference evidence="3" key="2">
    <citation type="journal article" date="2019" name="Mol. Plant Microbe Interact.">
        <title>Genome sequence resources for four phytopathogenic fungi from the Colletotrichum orbiculare species complex.</title>
        <authorList>
            <person name="Gan P."/>
            <person name="Tsushima A."/>
            <person name="Narusaka M."/>
            <person name="Narusaka Y."/>
            <person name="Takano Y."/>
            <person name="Kubo Y."/>
            <person name="Shirasu K."/>
        </authorList>
    </citation>
    <scope>GENOME REANNOTATION</scope>
    <source>
        <strain evidence="3">104-T / ATCC 96160 / CBS 514.97 / LARS 414 / MAFF 240422</strain>
    </source>
</reference>
<dbReference type="OrthoDB" id="62952at2759"/>